<evidence type="ECO:0000256" key="11">
    <source>
        <dbReference type="ARBA" id="ARBA00022723"/>
    </source>
</evidence>
<comment type="subcellular location">
    <subcellularLocation>
        <location evidence="4">Cytoplasm</location>
    </subcellularLocation>
</comment>
<evidence type="ECO:0000256" key="3">
    <source>
        <dbReference type="ARBA" id="ARBA00001941"/>
    </source>
</evidence>
<dbReference type="STRING" id="1476583.DEIPH_ctg044orf0005"/>
<dbReference type="NCBIfam" id="TIGR01357">
    <property type="entry name" value="aroB"/>
    <property type="match status" value="1"/>
</dbReference>
<evidence type="ECO:0000259" key="20">
    <source>
        <dbReference type="Pfam" id="PF24621"/>
    </source>
</evidence>
<dbReference type="SUPFAM" id="SSF56796">
    <property type="entry name" value="Dehydroquinate synthase-like"/>
    <property type="match status" value="1"/>
</dbReference>
<dbReference type="GO" id="GO:0003856">
    <property type="term" value="F:3-dehydroquinate synthase activity"/>
    <property type="evidence" value="ECO:0007669"/>
    <property type="project" value="UniProtKB-UniRule"/>
</dbReference>
<dbReference type="GO" id="GO:0000166">
    <property type="term" value="F:nucleotide binding"/>
    <property type="evidence" value="ECO:0007669"/>
    <property type="project" value="UniProtKB-KW"/>
</dbReference>
<keyword evidence="11" id="KW-0479">Metal-binding</keyword>
<keyword evidence="16" id="KW-0456">Lyase</keyword>
<evidence type="ECO:0000259" key="19">
    <source>
        <dbReference type="Pfam" id="PF01761"/>
    </source>
</evidence>
<evidence type="ECO:0000256" key="7">
    <source>
        <dbReference type="ARBA" id="ARBA00013031"/>
    </source>
</evidence>
<dbReference type="InterPro" id="IPR056179">
    <property type="entry name" value="DHQS_C"/>
</dbReference>
<dbReference type="PATRIC" id="fig|1476583.3.peg.2585"/>
<evidence type="ECO:0000256" key="18">
    <source>
        <dbReference type="NCBIfam" id="TIGR01357"/>
    </source>
</evidence>
<keyword evidence="12" id="KW-0547">Nucleotide-binding</keyword>
<keyword evidence="9" id="KW-0963">Cytoplasm</keyword>
<feature type="domain" description="3-dehydroquinate synthase N-terminal" evidence="19">
    <location>
        <begin position="44"/>
        <end position="154"/>
    </location>
</feature>
<dbReference type="GO" id="GO:0005737">
    <property type="term" value="C:cytoplasm"/>
    <property type="evidence" value="ECO:0007669"/>
    <property type="project" value="UniProtKB-SubCell"/>
</dbReference>
<evidence type="ECO:0000313" key="22">
    <source>
        <dbReference type="Proteomes" id="UP000020492"/>
    </source>
</evidence>
<dbReference type="PANTHER" id="PTHR43622">
    <property type="entry name" value="3-DEHYDROQUINATE SYNTHASE"/>
    <property type="match status" value="1"/>
</dbReference>
<evidence type="ECO:0000256" key="17">
    <source>
        <dbReference type="ARBA" id="ARBA00023285"/>
    </source>
</evidence>
<comment type="catalytic activity">
    <reaction evidence="1">
        <text>7-phospho-2-dehydro-3-deoxy-D-arabino-heptonate = 3-dehydroquinate + phosphate</text>
        <dbReference type="Rhea" id="RHEA:21968"/>
        <dbReference type="ChEBI" id="CHEBI:32364"/>
        <dbReference type="ChEBI" id="CHEBI:43474"/>
        <dbReference type="ChEBI" id="CHEBI:58394"/>
        <dbReference type="EC" id="4.2.3.4"/>
    </reaction>
</comment>
<comment type="pathway">
    <text evidence="5">Metabolic intermediate biosynthesis; chorismate biosynthesis; chorismate from D-erythrose 4-phosphate and phosphoenolpyruvate: step 2/7.</text>
</comment>
<evidence type="ECO:0000256" key="15">
    <source>
        <dbReference type="ARBA" id="ARBA00023141"/>
    </source>
</evidence>
<dbReference type="CDD" id="cd08195">
    <property type="entry name" value="DHQS"/>
    <property type="match status" value="1"/>
</dbReference>
<evidence type="ECO:0000256" key="5">
    <source>
        <dbReference type="ARBA" id="ARBA00004661"/>
    </source>
</evidence>
<gene>
    <name evidence="21" type="ORF">DEIPH_ctg044orf0005</name>
</gene>
<dbReference type="GO" id="GO:0046872">
    <property type="term" value="F:metal ion binding"/>
    <property type="evidence" value="ECO:0007669"/>
    <property type="project" value="UniProtKB-KW"/>
</dbReference>
<comment type="cofactor">
    <cofactor evidence="2">
        <name>NAD(+)</name>
        <dbReference type="ChEBI" id="CHEBI:57540"/>
    </cofactor>
</comment>
<dbReference type="Pfam" id="PF24621">
    <property type="entry name" value="DHQS_C"/>
    <property type="match status" value="1"/>
</dbReference>
<dbReference type="EMBL" id="JHAC01000042">
    <property type="protein sequence ID" value="EYB67297.1"/>
    <property type="molecule type" value="Genomic_DNA"/>
</dbReference>
<protein>
    <recommendedName>
        <fullName evidence="8 18">3-dehydroquinate synthase</fullName>
        <ecNumber evidence="7 18">4.2.3.4</ecNumber>
    </recommendedName>
</protein>
<dbReference type="AlphaFoldDB" id="A0A016QN28"/>
<dbReference type="InterPro" id="IPR016037">
    <property type="entry name" value="DHQ_synth_AroB"/>
</dbReference>
<dbReference type="Pfam" id="PF01761">
    <property type="entry name" value="DHQ_synthase"/>
    <property type="match status" value="1"/>
</dbReference>
<proteinExistence type="inferred from homology"/>
<organism evidence="21 22">
    <name type="scientific">Deinococcus phoenicis</name>
    <dbReference type="NCBI Taxonomy" id="1476583"/>
    <lineage>
        <taxon>Bacteria</taxon>
        <taxon>Thermotogati</taxon>
        <taxon>Deinococcota</taxon>
        <taxon>Deinococci</taxon>
        <taxon>Deinococcales</taxon>
        <taxon>Deinococcaceae</taxon>
        <taxon>Deinococcus</taxon>
    </lineage>
</organism>
<dbReference type="InterPro" id="IPR030960">
    <property type="entry name" value="DHQS/DOIS_N"/>
</dbReference>
<keyword evidence="13" id="KW-0862">Zinc</keyword>
<dbReference type="Proteomes" id="UP000020492">
    <property type="component" value="Unassembled WGS sequence"/>
</dbReference>
<dbReference type="InterPro" id="IPR030963">
    <property type="entry name" value="DHQ_synth_fam"/>
</dbReference>
<dbReference type="Gene3D" id="3.40.50.1970">
    <property type="match status" value="1"/>
</dbReference>
<comment type="caution">
    <text evidence="21">The sequence shown here is derived from an EMBL/GenBank/DDBJ whole genome shotgun (WGS) entry which is preliminary data.</text>
</comment>
<name>A0A016QN28_9DEIO</name>
<evidence type="ECO:0000256" key="16">
    <source>
        <dbReference type="ARBA" id="ARBA00023239"/>
    </source>
</evidence>
<evidence type="ECO:0000256" key="4">
    <source>
        <dbReference type="ARBA" id="ARBA00004496"/>
    </source>
</evidence>
<evidence type="ECO:0000256" key="9">
    <source>
        <dbReference type="ARBA" id="ARBA00022490"/>
    </source>
</evidence>
<keyword evidence="10" id="KW-0028">Amino-acid biosynthesis</keyword>
<comment type="similarity">
    <text evidence="6">Belongs to the sugar phosphate cyclases superfamily. Dehydroquinate synthase family.</text>
</comment>
<dbReference type="GO" id="GO:0008652">
    <property type="term" value="P:amino acid biosynthetic process"/>
    <property type="evidence" value="ECO:0007669"/>
    <property type="project" value="UniProtKB-KW"/>
</dbReference>
<evidence type="ECO:0000256" key="8">
    <source>
        <dbReference type="ARBA" id="ARBA00017684"/>
    </source>
</evidence>
<keyword evidence="15" id="KW-0057">Aromatic amino acid biosynthesis</keyword>
<dbReference type="EC" id="4.2.3.4" evidence="7 18"/>
<dbReference type="PIRSF" id="PIRSF001455">
    <property type="entry name" value="DHQ_synth"/>
    <property type="match status" value="1"/>
</dbReference>
<evidence type="ECO:0000256" key="10">
    <source>
        <dbReference type="ARBA" id="ARBA00022605"/>
    </source>
</evidence>
<evidence type="ECO:0000313" key="21">
    <source>
        <dbReference type="EMBL" id="EYB67297.1"/>
    </source>
</evidence>
<dbReference type="GO" id="GO:0009423">
    <property type="term" value="P:chorismate biosynthetic process"/>
    <property type="evidence" value="ECO:0007669"/>
    <property type="project" value="UniProtKB-UniRule"/>
</dbReference>
<evidence type="ECO:0000256" key="2">
    <source>
        <dbReference type="ARBA" id="ARBA00001911"/>
    </source>
</evidence>
<comment type="cofactor">
    <cofactor evidence="3">
        <name>Co(2+)</name>
        <dbReference type="ChEBI" id="CHEBI:48828"/>
    </cofactor>
</comment>
<sequence length="335" mass="35389">MEVGPGLLSQVRVPERQVALIHPVDLPPALVRAAQAALSPAVTVEVPARDDCKTLEVFSGVLSRLAQANLPRDGAVVGLGGGAATDLAGFVAASYLRGVAFYTLPTTLLGMVDAAVGGKTGVNLPEGKNLVGAFWPPKAVWCDTDTLTTLRPAVFAEGAAEAFKHGLIADPSLLPRVLSPEFRPGGLGLEDTLADAIAVKAGVVARDLTEQGERAYLNFGHTLAHALEAVTDHAVTHGEAVGYGMHYAALLSRALGGADLTGQTLAFLRWQRPRPLPPLTFEGVWPYMARDKKADSDGVRFVLLHDLAQPYLARVPSAVLRREFDRWQATGSGQG</sequence>
<keyword evidence="17" id="KW-0170">Cobalt</keyword>
<evidence type="ECO:0000256" key="1">
    <source>
        <dbReference type="ARBA" id="ARBA00001393"/>
    </source>
</evidence>
<dbReference type="GO" id="GO:0009073">
    <property type="term" value="P:aromatic amino acid family biosynthetic process"/>
    <property type="evidence" value="ECO:0007669"/>
    <property type="project" value="UniProtKB-KW"/>
</dbReference>
<keyword evidence="14" id="KW-0520">NAD</keyword>
<dbReference type="PANTHER" id="PTHR43622:SF7">
    <property type="entry name" value="3-DEHYDROQUINATE SYNTHASE, CHLOROPLASTIC"/>
    <property type="match status" value="1"/>
</dbReference>
<evidence type="ECO:0000256" key="12">
    <source>
        <dbReference type="ARBA" id="ARBA00022741"/>
    </source>
</evidence>
<keyword evidence="22" id="KW-1185">Reference proteome</keyword>
<evidence type="ECO:0000256" key="14">
    <source>
        <dbReference type="ARBA" id="ARBA00023027"/>
    </source>
</evidence>
<reference evidence="21 22" key="1">
    <citation type="submission" date="2014-03" db="EMBL/GenBank/DDBJ databases">
        <title>Draft genome sequence of Deinococcus phoenicis 1P10ME.</title>
        <authorList>
            <person name="Stepanov V.G."/>
            <person name="Vaishampayan P."/>
            <person name="Venkateswaran K."/>
            <person name="Fox G.E."/>
        </authorList>
    </citation>
    <scope>NUCLEOTIDE SEQUENCE [LARGE SCALE GENOMIC DNA]</scope>
    <source>
        <strain evidence="21 22">1P10ME</strain>
    </source>
</reference>
<dbReference type="eggNOG" id="COG0337">
    <property type="taxonomic scope" value="Bacteria"/>
</dbReference>
<dbReference type="InterPro" id="IPR050071">
    <property type="entry name" value="Dehydroquinate_synthase"/>
</dbReference>
<accession>A0A016QN28</accession>
<feature type="domain" description="3-dehydroquinate synthase C-terminal" evidence="20">
    <location>
        <begin position="158"/>
        <end position="294"/>
    </location>
</feature>
<dbReference type="Gene3D" id="1.20.1090.10">
    <property type="entry name" value="Dehydroquinate synthase-like - alpha domain"/>
    <property type="match status" value="1"/>
</dbReference>
<evidence type="ECO:0000256" key="6">
    <source>
        <dbReference type="ARBA" id="ARBA00005412"/>
    </source>
</evidence>
<evidence type="ECO:0000256" key="13">
    <source>
        <dbReference type="ARBA" id="ARBA00022833"/>
    </source>
</evidence>